<sequence length="81" mass="9594">MRVVCCGRYPKKKEIRDLFESFCEQNKTYPDLEMIDPDEHDTYMDPEAVDESLACRRTIGGQKEIFMSTLTYFFLPVLFLQ</sequence>
<name>A0ABS1TUH3_9BACI</name>
<protein>
    <submittedName>
        <fullName evidence="1">Uncharacterized protein</fullName>
    </submittedName>
</protein>
<dbReference type="RefSeq" id="WP_202656181.1">
    <property type="nucleotide sequence ID" value="NZ_JAESWB010000371.1"/>
</dbReference>
<dbReference type="EMBL" id="JAESWB010000371">
    <property type="protein sequence ID" value="MBL4954953.1"/>
    <property type="molecule type" value="Genomic_DNA"/>
</dbReference>
<dbReference type="Proteomes" id="UP000623967">
    <property type="component" value="Unassembled WGS sequence"/>
</dbReference>
<accession>A0ABS1TUH3</accession>
<reference evidence="1 2" key="1">
    <citation type="submission" date="2021-01" db="EMBL/GenBank/DDBJ databases">
        <title>Genome public.</title>
        <authorList>
            <person name="Liu C."/>
            <person name="Sun Q."/>
        </authorList>
    </citation>
    <scope>NUCLEOTIDE SEQUENCE [LARGE SCALE GENOMIC DNA]</scope>
    <source>
        <strain evidence="1 2">YIM B02564</strain>
    </source>
</reference>
<organism evidence="1 2">
    <name type="scientific">Neobacillus paridis</name>
    <dbReference type="NCBI Taxonomy" id="2803862"/>
    <lineage>
        <taxon>Bacteria</taxon>
        <taxon>Bacillati</taxon>
        <taxon>Bacillota</taxon>
        <taxon>Bacilli</taxon>
        <taxon>Bacillales</taxon>
        <taxon>Bacillaceae</taxon>
        <taxon>Neobacillus</taxon>
    </lineage>
</organism>
<evidence type="ECO:0000313" key="2">
    <source>
        <dbReference type="Proteomes" id="UP000623967"/>
    </source>
</evidence>
<gene>
    <name evidence="1" type="ORF">JK635_22600</name>
</gene>
<proteinExistence type="predicted"/>
<comment type="caution">
    <text evidence="1">The sequence shown here is derived from an EMBL/GenBank/DDBJ whole genome shotgun (WGS) entry which is preliminary data.</text>
</comment>
<keyword evidence="2" id="KW-1185">Reference proteome</keyword>
<evidence type="ECO:0000313" key="1">
    <source>
        <dbReference type="EMBL" id="MBL4954953.1"/>
    </source>
</evidence>